<name>A0ABT7EK61_9GAMM</name>
<evidence type="ECO:0000256" key="1">
    <source>
        <dbReference type="SAM" id="Phobius"/>
    </source>
</evidence>
<keyword evidence="1" id="KW-0472">Membrane</keyword>
<dbReference type="RefSeq" id="WP_284137107.1">
    <property type="nucleotide sequence ID" value="NZ_JASJUT010000003.1"/>
</dbReference>
<feature type="transmembrane region" description="Helical" evidence="1">
    <location>
        <begin position="6"/>
        <end position="26"/>
    </location>
</feature>
<proteinExistence type="predicted"/>
<dbReference type="EMBL" id="JASJUT010000003">
    <property type="protein sequence ID" value="MDK2595397.1"/>
    <property type="molecule type" value="Genomic_DNA"/>
</dbReference>
<evidence type="ECO:0008006" key="4">
    <source>
        <dbReference type="Google" id="ProtNLM"/>
    </source>
</evidence>
<comment type="caution">
    <text evidence="2">The sequence shown here is derived from an EMBL/GenBank/DDBJ whole genome shotgun (WGS) entry which is preliminary data.</text>
</comment>
<dbReference type="Proteomes" id="UP001231915">
    <property type="component" value="Unassembled WGS sequence"/>
</dbReference>
<reference evidence="2 3" key="1">
    <citation type="submission" date="2023-05" db="EMBL/GenBank/DDBJ databases">
        <title>Pseudoalteromonas ardens sp. nov., Pseudoalteromonas obscura sp. nov., and Pseudoalteromonas umbrosa sp. nov., isolated from the coral Montipora capitata.</title>
        <authorList>
            <person name="Thomas E.M."/>
            <person name="Smith E.M."/>
            <person name="Papke E."/>
            <person name="Shlafstein M.D."/>
            <person name="Oline D.K."/>
            <person name="Videau P."/>
            <person name="Saw J.H."/>
            <person name="Strangman W.K."/>
            <person name="Ushijima B."/>
        </authorList>
    </citation>
    <scope>NUCLEOTIDE SEQUENCE [LARGE SCALE GENOMIC DNA]</scope>
    <source>
        <strain evidence="2 3">P94</strain>
    </source>
</reference>
<protein>
    <recommendedName>
        <fullName evidence="4">TMhelix containing protein</fullName>
    </recommendedName>
</protein>
<keyword evidence="1" id="KW-1133">Transmembrane helix</keyword>
<keyword evidence="3" id="KW-1185">Reference proteome</keyword>
<organism evidence="2 3">
    <name type="scientific">Pseudoalteromonas obscura</name>
    <dbReference type="NCBI Taxonomy" id="3048491"/>
    <lineage>
        <taxon>Bacteria</taxon>
        <taxon>Pseudomonadati</taxon>
        <taxon>Pseudomonadota</taxon>
        <taxon>Gammaproteobacteria</taxon>
        <taxon>Alteromonadales</taxon>
        <taxon>Pseudoalteromonadaceae</taxon>
        <taxon>Pseudoalteromonas</taxon>
    </lineage>
</organism>
<evidence type="ECO:0000313" key="3">
    <source>
        <dbReference type="Proteomes" id="UP001231915"/>
    </source>
</evidence>
<keyword evidence="1" id="KW-0812">Transmembrane</keyword>
<evidence type="ECO:0000313" key="2">
    <source>
        <dbReference type="EMBL" id="MDK2595397.1"/>
    </source>
</evidence>
<sequence length="76" mass="8946">MLKKVFYYLVVTGIFCYLAYIGYELYIDVELKLFSECTSKGHVQLVDESNGRVFYVECNIVMGEEKSEVSYEKRHK</sequence>
<accession>A0ABT7EK61</accession>
<gene>
    <name evidence="2" type="ORF">QNM18_10110</name>
</gene>